<sequence length="143" mass="15735">MKIEDLILLSQTPGRRPAREPGTENFAEYLKEAKASSRSEQSGQAAGLDPVKEVTSADEVIQTSAALADAALSRLEIFQTTLGKGDISLKKMAPLVQKLEQDCLRLQDVARSLQEDSPLRLLLEETAALAWTEAFKFQRGDYV</sequence>
<name>A0A7C3WS04_9BACT</name>
<organism evidence="1">
    <name type="scientific">Desulfobacca acetoxidans</name>
    <dbReference type="NCBI Taxonomy" id="60893"/>
    <lineage>
        <taxon>Bacteria</taxon>
        <taxon>Pseudomonadati</taxon>
        <taxon>Thermodesulfobacteriota</taxon>
        <taxon>Desulfobaccia</taxon>
        <taxon>Desulfobaccales</taxon>
        <taxon>Desulfobaccaceae</taxon>
        <taxon>Desulfobacca</taxon>
    </lineage>
</organism>
<proteinExistence type="predicted"/>
<comment type="caution">
    <text evidence="1">The sequence shown here is derived from an EMBL/GenBank/DDBJ whole genome shotgun (WGS) entry which is preliminary data.</text>
</comment>
<protein>
    <submittedName>
        <fullName evidence="1">Uncharacterized protein</fullName>
    </submittedName>
</protein>
<reference evidence="1" key="1">
    <citation type="journal article" date="2020" name="mSystems">
        <title>Genome- and Community-Level Interaction Insights into Carbon Utilization and Element Cycling Functions of Hydrothermarchaeota in Hydrothermal Sediment.</title>
        <authorList>
            <person name="Zhou Z."/>
            <person name="Liu Y."/>
            <person name="Xu W."/>
            <person name="Pan J."/>
            <person name="Luo Z.H."/>
            <person name="Li M."/>
        </authorList>
    </citation>
    <scope>NUCLEOTIDE SEQUENCE [LARGE SCALE GENOMIC DNA]</scope>
    <source>
        <strain evidence="1">SpSt-776</strain>
    </source>
</reference>
<dbReference type="EMBL" id="DTHB01000048">
    <property type="protein sequence ID" value="HGB14995.1"/>
    <property type="molecule type" value="Genomic_DNA"/>
</dbReference>
<evidence type="ECO:0000313" key="1">
    <source>
        <dbReference type="EMBL" id="HGB14995.1"/>
    </source>
</evidence>
<dbReference type="AlphaFoldDB" id="A0A7C3WS04"/>
<accession>A0A7C3WS04</accession>
<gene>
    <name evidence="1" type="ORF">ENV62_07155</name>
</gene>